<evidence type="ECO:0000313" key="3">
    <source>
        <dbReference type="Proteomes" id="UP001597197"/>
    </source>
</evidence>
<protein>
    <recommendedName>
        <fullName evidence="4">T9SS type A sorting domain-containing protein</fullName>
    </recommendedName>
</protein>
<gene>
    <name evidence="2" type="ORF">ACFSDX_04135</name>
</gene>
<proteinExistence type="predicted"/>
<evidence type="ECO:0008006" key="4">
    <source>
        <dbReference type="Google" id="ProtNLM"/>
    </source>
</evidence>
<evidence type="ECO:0000313" key="2">
    <source>
        <dbReference type="EMBL" id="MFD1871600.1"/>
    </source>
</evidence>
<dbReference type="Proteomes" id="UP001597197">
    <property type="component" value="Unassembled WGS sequence"/>
</dbReference>
<accession>A0ABW4QRD8</accession>
<feature type="chain" id="PRO_5047462739" description="T9SS type A sorting domain-containing protein" evidence="1">
    <location>
        <begin position="20"/>
        <end position="380"/>
    </location>
</feature>
<evidence type="ECO:0000256" key="1">
    <source>
        <dbReference type="SAM" id="SignalP"/>
    </source>
</evidence>
<sequence length="380" mass="39774">MKTKFLLLPLGLVASLAHAQTAPTITAADMPAAGDSLRLSLTAALPATAPPLTRNGANQTWNYAGLTAASQRVERYADLSTVTDFTLLFTFNNAFTGAANRATLVAPRNLPIPAGTTFPVPITNPQEFFNSSAADFRSVGYGATLNGTTLPVTYASRAQQDVIYRFPLTFGSAPEVINSLLTTPAVAASTGYFSQRRQRTNQVDGWGTLTTPFGTFQTVRVVSTLLDHDSLSVGGAPGQALDLPLTRQYKWLANGVRVPVLTITTTTVAGQETVAAAEYRDSYRRVVALASRGASGPDLGAAPNPSAVGTELRLLVPAGSGPLTVQATDLLGRTVFRRAFAGSAGGVLTLDAAAFGGFRGVLLLAVQTAQGTSTQRVVRE</sequence>
<dbReference type="RefSeq" id="WP_382311914.1">
    <property type="nucleotide sequence ID" value="NZ_JBHUFD010000001.1"/>
</dbReference>
<organism evidence="2 3">
    <name type="scientific">Hymenobacter bucti</name>
    <dbReference type="NCBI Taxonomy" id="1844114"/>
    <lineage>
        <taxon>Bacteria</taxon>
        <taxon>Pseudomonadati</taxon>
        <taxon>Bacteroidota</taxon>
        <taxon>Cytophagia</taxon>
        <taxon>Cytophagales</taxon>
        <taxon>Hymenobacteraceae</taxon>
        <taxon>Hymenobacter</taxon>
    </lineage>
</organism>
<dbReference type="EMBL" id="JBHUFD010000001">
    <property type="protein sequence ID" value="MFD1871600.1"/>
    <property type="molecule type" value="Genomic_DNA"/>
</dbReference>
<name>A0ABW4QRD8_9BACT</name>
<comment type="caution">
    <text evidence="2">The sequence shown here is derived from an EMBL/GenBank/DDBJ whole genome shotgun (WGS) entry which is preliminary data.</text>
</comment>
<feature type="signal peptide" evidence="1">
    <location>
        <begin position="1"/>
        <end position="19"/>
    </location>
</feature>
<reference evidence="3" key="1">
    <citation type="journal article" date="2019" name="Int. J. Syst. Evol. Microbiol.">
        <title>The Global Catalogue of Microorganisms (GCM) 10K type strain sequencing project: providing services to taxonomists for standard genome sequencing and annotation.</title>
        <authorList>
            <consortium name="The Broad Institute Genomics Platform"/>
            <consortium name="The Broad Institute Genome Sequencing Center for Infectious Disease"/>
            <person name="Wu L."/>
            <person name="Ma J."/>
        </authorList>
    </citation>
    <scope>NUCLEOTIDE SEQUENCE [LARGE SCALE GENOMIC DNA]</scope>
    <source>
        <strain evidence="3">CGMCC 1.15795</strain>
    </source>
</reference>
<keyword evidence="3" id="KW-1185">Reference proteome</keyword>
<keyword evidence="1" id="KW-0732">Signal</keyword>